<feature type="domain" description="Cyclic nucleotide-binding" evidence="5">
    <location>
        <begin position="467"/>
        <end position="588"/>
    </location>
</feature>
<keyword evidence="4" id="KW-1133">Transmembrane helix</keyword>
<dbReference type="InterPro" id="IPR018490">
    <property type="entry name" value="cNMP-bd_dom_sf"/>
</dbReference>
<reference evidence="7" key="1">
    <citation type="submission" date="2011-02" db="EMBL/GenBank/DDBJ databases">
        <title>The Genome Sequence of Capsaspora owczarzaki ATCC 30864.</title>
        <authorList>
            <person name="Russ C."/>
            <person name="Cuomo C."/>
            <person name="Burger G."/>
            <person name="Gray M.W."/>
            <person name="Holland P.W.H."/>
            <person name="King N."/>
            <person name="Lang F.B.F."/>
            <person name="Roger A.J."/>
            <person name="Ruiz-Trillo I."/>
            <person name="Young S.K."/>
            <person name="Zeng Q."/>
            <person name="Gargeya S."/>
            <person name="Alvarado L."/>
            <person name="Berlin A."/>
            <person name="Chapman S.B."/>
            <person name="Chen Z."/>
            <person name="Freedman E."/>
            <person name="Gellesch M."/>
            <person name="Goldberg J."/>
            <person name="Griggs A."/>
            <person name="Gujja S."/>
            <person name="Heilman E."/>
            <person name="Heiman D."/>
            <person name="Howarth C."/>
            <person name="Mehta T."/>
            <person name="Neiman D."/>
            <person name="Pearson M."/>
            <person name="Roberts A."/>
            <person name="Saif S."/>
            <person name="Shea T."/>
            <person name="Shenoy N."/>
            <person name="Sisk P."/>
            <person name="Stolte C."/>
            <person name="Sykes S."/>
            <person name="White J."/>
            <person name="Yandava C."/>
            <person name="Haas B."/>
            <person name="Nusbaum C."/>
            <person name="Birren B."/>
        </authorList>
    </citation>
    <scope>NUCLEOTIDE SEQUENCE</scope>
    <source>
        <strain evidence="7">ATCC 30864</strain>
    </source>
</reference>
<dbReference type="GO" id="GO:0016020">
    <property type="term" value="C:membrane"/>
    <property type="evidence" value="ECO:0007669"/>
    <property type="project" value="InterPro"/>
</dbReference>
<dbReference type="Gene3D" id="3.40.50.1820">
    <property type="entry name" value="alpha/beta hydrolase"/>
    <property type="match status" value="1"/>
</dbReference>
<dbReference type="SMART" id="SM00237">
    <property type="entry name" value="Calx_beta"/>
    <property type="match status" value="1"/>
</dbReference>
<dbReference type="Proteomes" id="UP000008743">
    <property type="component" value="Unassembled WGS sequence"/>
</dbReference>
<evidence type="ECO:0000256" key="1">
    <source>
        <dbReference type="ARBA" id="ARBA00022729"/>
    </source>
</evidence>
<dbReference type="InterPro" id="IPR003644">
    <property type="entry name" value="Calx_beta"/>
</dbReference>
<dbReference type="OrthoDB" id="190846at2759"/>
<dbReference type="Pfam" id="PF02450">
    <property type="entry name" value="LCAT"/>
    <property type="match status" value="1"/>
</dbReference>
<dbReference type="PANTHER" id="PTHR11440">
    <property type="entry name" value="LECITHIN-CHOLESTEROL ACYLTRANSFERASE-RELATED"/>
    <property type="match status" value="1"/>
</dbReference>
<dbReference type="InParanoid" id="A0A0D2VVZ0"/>
<dbReference type="InterPro" id="IPR029058">
    <property type="entry name" value="AB_hydrolase_fold"/>
</dbReference>
<accession>A0A0D2VVZ0</accession>
<dbReference type="EMBL" id="KE346369">
    <property type="protein sequence ID" value="KJE95652.1"/>
    <property type="molecule type" value="Genomic_DNA"/>
</dbReference>
<evidence type="ECO:0000259" key="5">
    <source>
        <dbReference type="PROSITE" id="PS50042"/>
    </source>
</evidence>
<keyword evidence="7" id="KW-1185">Reference proteome</keyword>
<dbReference type="STRING" id="595528.A0A0D2VVZ0"/>
<dbReference type="eggNOG" id="KOG1113">
    <property type="taxonomic scope" value="Eukaryota"/>
</dbReference>
<dbReference type="SUPFAM" id="SSF51206">
    <property type="entry name" value="cAMP-binding domain-like"/>
    <property type="match status" value="1"/>
</dbReference>
<dbReference type="PhylomeDB" id="A0A0D2VVZ0"/>
<dbReference type="GO" id="GO:0008374">
    <property type="term" value="F:O-acyltransferase activity"/>
    <property type="evidence" value="ECO:0007669"/>
    <property type="project" value="InterPro"/>
</dbReference>
<keyword evidence="4" id="KW-0472">Membrane</keyword>
<evidence type="ECO:0000313" key="6">
    <source>
        <dbReference type="EMBL" id="KJE95652.1"/>
    </source>
</evidence>
<dbReference type="SUPFAM" id="SSF141072">
    <property type="entry name" value="CalX-like"/>
    <property type="match status" value="2"/>
</dbReference>
<proteinExistence type="predicted"/>
<sequence>MLLSRHSYSPINWAVFCVWAQSSTTESRNHCRICVSKRFFFALPRRSKMPANARSAAVQHGIVRSGGSVGLSHPAGPRHWQRLTSVVAVHSPSSSSLLLRLSSLFCLLLMLMLTLMLMLPLSGTRSAAAAASTSQSDPANKLAIPSLPCGAHFDYWSESCAAIGSQASRTCSHGGRLLDPTSCTTHFHPHSKSCGILKMGCQSMCRITAPSCSGGTLSFTATSYRVSSDAKQVTVAVHRMNGDNSDASVRLHIHSNKLTSPEAALASADIWRRSFVLRWLADDTASTKQIPLQIADIHDGGQVSVWLRDIEGASLGEIEHAAVQIIDNHHETGILDFAQCEYRVLEGAGSVTLTVQRRGGTVGEASVRLKYVGGTATPVGDFERIRKHTTLHWADGDGADKTFTLIIHDDSDPEPDETVEIALVEHEGVTIGQFCSVVVVVILNDDADGGPIQLDQTTKMLSDLLQFDVNFDAHHRHSFLSSFQSRTYAAGELVYRQHDKSTEFYVVESGSLDVLLSEPGRDAPRHLSTITAGGSFGAVQALYGTSRLTTVRAREVSRIWLVDRESLRRYQLSTPELYEKVEFQFLRNFMRETDQKPPVVLFPGLASSRLIAWREKQCRGFGIHVGDLVWVSVEKILQTLTTDSRCWLECLALGFNQTDPENCKLRPAEGTAALTELAPGVFTGNPTTIFGVVIKSLASELLYDVQSIVAVPYDWRLSPDMLEQRDMLFTSVRERIQFAVRHKKHPAIIMAHSQGNSLFLYFVDWLKLHYPTSWQSWLDENVWAYFGLGAPLLGANEPLRGIVSGLNMGLPISELQAKTLSQSFGSVHWFLPHQDTRIQKLLMAATKKSRKAREQQQDELHQLADHEDEAREDADFEKEHGQDLPVKFDEIIAFRFQNGTQRIFSSAEVSSGAMFGMLGEALNDTRFLDLQTMLREHYLERKPNPLAAPPTRPPVRHVVMLYGVNLPTDIGYVYSQLPNTMEPRTDATIYEDKGGIFGIKTRSPVLLSLANNPPSSTLDDSSLTRQFTGRYAGQRNVFGRSGDKTVPYSSLSWANTWHEGETNVTVVPSRKIEYYQHPIGQWGEEHVLSLMNTVEPEYTRLSSSHMHQGREFTTTVLEVNGLGHREIVKEKFTIKLITNELLGKVGGELRNNELFVAPASRKKAEDAHRELLARLRRQSQNAAHTEL</sequence>
<protein>
    <recommendedName>
        <fullName evidence="5">Cyclic nucleotide-binding domain-containing protein</fullName>
    </recommendedName>
</protein>
<name>A0A0D2VVZ0_CAPO3</name>
<dbReference type="Gene3D" id="2.60.40.2030">
    <property type="match status" value="2"/>
</dbReference>
<keyword evidence="4" id="KW-0812">Transmembrane</keyword>
<evidence type="ECO:0000256" key="2">
    <source>
        <dbReference type="ARBA" id="ARBA00022737"/>
    </source>
</evidence>
<dbReference type="InterPro" id="IPR038081">
    <property type="entry name" value="CalX-like_sf"/>
</dbReference>
<dbReference type="Pfam" id="PF03160">
    <property type="entry name" value="Calx-beta"/>
    <property type="match status" value="2"/>
</dbReference>
<keyword evidence="2" id="KW-0677">Repeat</keyword>
<keyword evidence="1" id="KW-0732">Signal</keyword>
<dbReference type="InterPro" id="IPR014710">
    <property type="entry name" value="RmlC-like_jellyroll"/>
</dbReference>
<keyword evidence="3" id="KW-0106">Calcium</keyword>
<dbReference type="AlphaFoldDB" id="A0A0D2VVZ0"/>
<dbReference type="Pfam" id="PF00027">
    <property type="entry name" value="cNMP_binding"/>
    <property type="match status" value="1"/>
</dbReference>
<dbReference type="eggNOG" id="KOG2369">
    <property type="taxonomic scope" value="Eukaryota"/>
</dbReference>
<dbReference type="InterPro" id="IPR000595">
    <property type="entry name" value="cNMP-bd_dom"/>
</dbReference>
<dbReference type="PROSITE" id="PS50042">
    <property type="entry name" value="CNMP_BINDING_3"/>
    <property type="match status" value="1"/>
</dbReference>
<dbReference type="SUPFAM" id="SSF53474">
    <property type="entry name" value="alpha/beta-Hydrolases"/>
    <property type="match status" value="1"/>
</dbReference>
<evidence type="ECO:0000256" key="4">
    <source>
        <dbReference type="SAM" id="Phobius"/>
    </source>
</evidence>
<evidence type="ECO:0000313" key="7">
    <source>
        <dbReference type="Proteomes" id="UP000008743"/>
    </source>
</evidence>
<dbReference type="CDD" id="cd00038">
    <property type="entry name" value="CAP_ED"/>
    <property type="match status" value="1"/>
</dbReference>
<dbReference type="InterPro" id="IPR003386">
    <property type="entry name" value="LACT/PDAT_acylTrfase"/>
</dbReference>
<dbReference type="GO" id="GO:0006629">
    <property type="term" value="P:lipid metabolic process"/>
    <property type="evidence" value="ECO:0007669"/>
    <property type="project" value="InterPro"/>
</dbReference>
<organism evidence="6 7">
    <name type="scientific">Capsaspora owczarzaki (strain ATCC 30864)</name>
    <dbReference type="NCBI Taxonomy" id="595528"/>
    <lineage>
        <taxon>Eukaryota</taxon>
        <taxon>Filasterea</taxon>
        <taxon>Capsaspora</taxon>
    </lineage>
</organism>
<feature type="transmembrane region" description="Helical" evidence="4">
    <location>
        <begin position="97"/>
        <end position="119"/>
    </location>
</feature>
<evidence type="ECO:0000256" key="3">
    <source>
        <dbReference type="ARBA" id="ARBA00022837"/>
    </source>
</evidence>
<dbReference type="Gene3D" id="2.60.120.10">
    <property type="entry name" value="Jelly Rolls"/>
    <property type="match status" value="1"/>
</dbReference>
<dbReference type="GO" id="GO:0007154">
    <property type="term" value="P:cell communication"/>
    <property type="evidence" value="ECO:0007669"/>
    <property type="project" value="InterPro"/>
</dbReference>
<dbReference type="SMART" id="SM00100">
    <property type="entry name" value="cNMP"/>
    <property type="match status" value="1"/>
</dbReference>
<gene>
    <name evidence="6" type="ORF">CAOG_008941</name>
</gene>